<dbReference type="PIRSF" id="PIRSF003073">
    <property type="entry name" value="DNAC_TnpB_IstB"/>
    <property type="match status" value="1"/>
</dbReference>
<evidence type="ECO:0000313" key="6">
    <source>
        <dbReference type="Proteomes" id="UP000676565"/>
    </source>
</evidence>
<dbReference type="InterPro" id="IPR028350">
    <property type="entry name" value="DNAC/IstB-like"/>
</dbReference>
<dbReference type="InterPro" id="IPR047661">
    <property type="entry name" value="IstB"/>
</dbReference>
<proteinExistence type="inferred from homology"/>
<dbReference type="InterPro" id="IPR003593">
    <property type="entry name" value="AAA+_ATPase"/>
</dbReference>
<evidence type="ECO:0000313" key="5">
    <source>
        <dbReference type="EMBL" id="MBP3955616.1"/>
    </source>
</evidence>
<name>A0ABS5BPN0_9BACT</name>
<evidence type="ECO:0000256" key="1">
    <source>
        <dbReference type="ARBA" id="ARBA00008059"/>
    </source>
</evidence>
<comment type="similarity">
    <text evidence="1">Belongs to the IS21/IS1162 putative ATP-binding protein family.</text>
</comment>
<keyword evidence="3" id="KW-0067">ATP-binding</keyword>
<dbReference type="EMBL" id="JAGKQQ010000001">
    <property type="protein sequence ID" value="MBP3955616.1"/>
    <property type="molecule type" value="Genomic_DNA"/>
</dbReference>
<accession>A0ABS5BPN0</accession>
<feature type="domain" description="AAA+ ATPase" evidence="4">
    <location>
        <begin position="102"/>
        <end position="237"/>
    </location>
</feature>
<dbReference type="RefSeq" id="WP_210653688.1">
    <property type="nucleotide sequence ID" value="NZ_JAGKQQ010000001.1"/>
</dbReference>
<reference evidence="5 6" key="1">
    <citation type="submission" date="2021-04" db="EMBL/GenBank/DDBJ databases">
        <authorList>
            <person name="Ivanova A."/>
        </authorList>
    </citation>
    <scope>NUCLEOTIDE SEQUENCE [LARGE SCALE GENOMIC DNA]</scope>
    <source>
        <strain evidence="5 6">G18</strain>
    </source>
</reference>
<dbReference type="CDD" id="cd00009">
    <property type="entry name" value="AAA"/>
    <property type="match status" value="1"/>
</dbReference>
<dbReference type="SMART" id="SM00382">
    <property type="entry name" value="AAA"/>
    <property type="match status" value="1"/>
</dbReference>
<evidence type="ECO:0000256" key="3">
    <source>
        <dbReference type="ARBA" id="ARBA00022840"/>
    </source>
</evidence>
<dbReference type="NCBIfam" id="NF038214">
    <property type="entry name" value="IS21_help_AAA"/>
    <property type="match status" value="1"/>
</dbReference>
<protein>
    <submittedName>
        <fullName evidence="5">IS21-like element helper ATPase IstB</fullName>
    </submittedName>
</protein>
<keyword evidence="6" id="KW-1185">Reference proteome</keyword>
<dbReference type="PANTHER" id="PTHR30050">
    <property type="entry name" value="CHROMOSOMAL REPLICATION INITIATOR PROTEIN DNAA"/>
    <property type="match status" value="1"/>
</dbReference>
<dbReference type="Pfam" id="PF01695">
    <property type="entry name" value="IstB_IS21"/>
    <property type="match status" value="1"/>
</dbReference>
<sequence>MSVETTPLLLKANLRQLKLPTMLGEWEKLAREAATQNESYEGYLLRLTEAEVTTRSANALASRIRAAGFPVVKDLDTFDFTAVPSLSKHKVLELARGAWVEEHANCCLIGNAGTGKTHLATALGLAMCRLGRRVKFVTAAGLVTQLEAAQQQHRLDRVLGHLDRVDLLIIDELGYLSFSRGGAELLFQVFADRYERRSVLVTSNLAFSEWGTVFQGDRMTAALLDRLTHRCDIFEMNGESYRFRESMTAKKPNDPKKGK</sequence>
<evidence type="ECO:0000259" key="4">
    <source>
        <dbReference type="SMART" id="SM00382"/>
    </source>
</evidence>
<organism evidence="5 6">
    <name type="scientific">Gemmata palustris</name>
    <dbReference type="NCBI Taxonomy" id="2822762"/>
    <lineage>
        <taxon>Bacteria</taxon>
        <taxon>Pseudomonadati</taxon>
        <taxon>Planctomycetota</taxon>
        <taxon>Planctomycetia</taxon>
        <taxon>Gemmatales</taxon>
        <taxon>Gemmataceae</taxon>
        <taxon>Gemmata</taxon>
    </lineage>
</organism>
<dbReference type="SUPFAM" id="SSF52540">
    <property type="entry name" value="P-loop containing nucleoside triphosphate hydrolases"/>
    <property type="match status" value="1"/>
</dbReference>
<evidence type="ECO:0000256" key="2">
    <source>
        <dbReference type="ARBA" id="ARBA00022741"/>
    </source>
</evidence>
<dbReference type="InterPro" id="IPR027417">
    <property type="entry name" value="P-loop_NTPase"/>
</dbReference>
<comment type="caution">
    <text evidence="5">The sequence shown here is derived from an EMBL/GenBank/DDBJ whole genome shotgun (WGS) entry which is preliminary data.</text>
</comment>
<gene>
    <name evidence="5" type="primary">istB</name>
    <name evidence="5" type="ORF">J8F10_10020</name>
</gene>
<keyword evidence="2" id="KW-0547">Nucleotide-binding</keyword>
<dbReference type="InterPro" id="IPR002611">
    <property type="entry name" value="IstB_ATP-bd"/>
</dbReference>
<dbReference type="Proteomes" id="UP000676565">
    <property type="component" value="Unassembled WGS sequence"/>
</dbReference>
<dbReference type="Gene3D" id="3.40.50.300">
    <property type="entry name" value="P-loop containing nucleotide triphosphate hydrolases"/>
    <property type="match status" value="1"/>
</dbReference>
<dbReference type="PANTHER" id="PTHR30050:SF4">
    <property type="entry name" value="ATP-BINDING PROTEIN RV3427C IN INSERTION SEQUENCE-RELATED"/>
    <property type="match status" value="1"/>
</dbReference>